<dbReference type="SMART" id="SM00944">
    <property type="entry name" value="Pro-kuma_activ"/>
    <property type="match status" value="1"/>
</dbReference>
<dbReference type="InterPro" id="IPR030400">
    <property type="entry name" value="Sedolisin_dom"/>
</dbReference>
<dbReference type="CDD" id="cd04056">
    <property type="entry name" value="Peptidases_S53"/>
    <property type="match status" value="1"/>
</dbReference>
<protein>
    <submittedName>
        <fullName evidence="9">Protease pro-enzyme activation domain-containing protein</fullName>
    </submittedName>
</protein>
<keyword evidence="2 9" id="KW-0645">Protease</keyword>
<keyword evidence="4" id="KW-0378">Hydrolase</keyword>
<name>A0ABW2G2Z8_9ACTN</name>
<keyword evidence="7" id="KW-0865">Zymogen</keyword>
<dbReference type="SUPFAM" id="SSF54897">
    <property type="entry name" value="Protease propeptides/inhibitors"/>
    <property type="match status" value="1"/>
</dbReference>
<evidence type="ECO:0000256" key="7">
    <source>
        <dbReference type="ARBA" id="ARBA00023145"/>
    </source>
</evidence>
<keyword evidence="5" id="KW-0720">Serine protease</keyword>
<evidence type="ECO:0000259" key="8">
    <source>
        <dbReference type="PROSITE" id="PS51695"/>
    </source>
</evidence>
<dbReference type="PANTHER" id="PTHR14218:SF15">
    <property type="entry name" value="TRIPEPTIDYL-PEPTIDASE 1"/>
    <property type="match status" value="1"/>
</dbReference>
<dbReference type="PROSITE" id="PS00138">
    <property type="entry name" value="SUBTILASE_SER"/>
    <property type="match status" value="1"/>
</dbReference>
<evidence type="ECO:0000256" key="2">
    <source>
        <dbReference type="ARBA" id="ARBA00022670"/>
    </source>
</evidence>
<dbReference type="GO" id="GO:0008233">
    <property type="term" value="F:peptidase activity"/>
    <property type="evidence" value="ECO:0007669"/>
    <property type="project" value="UniProtKB-KW"/>
</dbReference>
<dbReference type="GO" id="GO:0006508">
    <property type="term" value="P:proteolysis"/>
    <property type="evidence" value="ECO:0007669"/>
    <property type="project" value="UniProtKB-KW"/>
</dbReference>
<keyword evidence="3" id="KW-0479">Metal-binding</keyword>
<comment type="cofactor">
    <cofactor evidence="1">
        <name>Ca(2+)</name>
        <dbReference type="ChEBI" id="CHEBI:29108"/>
    </cofactor>
</comment>
<gene>
    <name evidence="9" type="ORF">ACFQMG_26500</name>
</gene>
<dbReference type="Proteomes" id="UP001596435">
    <property type="component" value="Unassembled WGS sequence"/>
</dbReference>
<dbReference type="EMBL" id="JBHTAJ010000060">
    <property type="protein sequence ID" value="MFC7183105.1"/>
    <property type="molecule type" value="Genomic_DNA"/>
</dbReference>
<dbReference type="Gene3D" id="3.40.50.200">
    <property type="entry name" value="Peptidase S8/S53 domain"/>
    <property type="match status" value="1"/>
</dbReference>
<dbReference type="RefSeq" id="WP_345706807.1">
    <property type="nucleotide sequence ID" value="NZ_BAABKV010000001.1"/>
</dbReference>
<sequence length="1014" mass="102839">MLDPLGPIRTPRTRGIGRATTLAVVTAALVAGAGLPTLATAQAESLTPKRVGSAPVVPHGATKSTAPADITQIDLSITLQPRDQVALTTFVNAVSNPASPLYKHYLGTGEFGKRFGADAATVASVRQALTAAGLHPGEVSANGLTIPVKATVAEAKKAFDTDFAGYKLADGSTGFSNTKAPAVRGDVAGKIAGITGLDTATRATPRNVPKQKPKPAKVKPNAVAPHNINANPHLCSDWSSFLGSQGMVDGQNYYSSGTLATAYDMNNMPDGAFGATVAIMSLENYSSAAVNEYQSCNGTKANVSNVRVGGQAGAPDTANGEGGETALDIETVASLAPGSTILVYQDANTEQGLVDNYSRIVNDNRASVVSISWGRCDLVRGADSTLNLILQQAAAQGQSVVAASGDSGSTDCYRYGGTQDARLSVDNPAALPYITGVGGTSHSGSVPSSFSTWNDGQGAGGGGVSKYWKLSDADNPAGSVHGAGYDPTVCGAGAGESCRQVPDVSALADPNHGYLVFTNVDSQGVWYSIYGGTSAAAPLWAAIVATANSSVACAANGPVGFLNPALYKLVGNTSVFNDVSDFSSNDLTASGYFGGSYQATGGYDMATGLGSPKGRGLIAALCRQLPSQPAGSFTSVSPTRLLDTGVPGAIPARGNTSLQIAGGNDAKGNPNGVPAGVTAVALNVTVANTSGVGYLTVWPTGKAQPVTSNINWVDHSGAVPNLVTVPVGAGGKISMFNGAWSSPARVVVDLLGYYTPDTAGANFVPLAPARLFDTRYGDANNTAKAPVAGGADISVKIAGGKDAKGNANGVPATNVTAVVLNTTVTRGQGDGWMAVIPTGGAVKSSNLNWTDKKTVPNLVVVPVGTDGKVTFHNGMGGQVDVLADVFGYFTSDSGAKFHVAGPKRIVDTRYGKGAAAPGQINGNTLHINLNDSGVLAGATSVVLNVTVVNTHGDGFLTAWPGNTTKPGSSNLNWMGVNNMIANAVVVPVHDNSVDITTNSPADVIVDLMGYYSAS</sequence>
<dbReference type="Pfam" id="PF09286">
    <property type="entry name" value="Pro-kuma_activ"/>
    <property type="match status" value="1"/>
</dbReference>
<dbReference type="PANTHER" id="PTHR14218">
    <property type="entry name" value="PROTEASE S8 TRIPEPTIDYL PEPTIDASE I CLN2"/>
    <property type="match status" value="1"/>
</dbReference>
<dbReference type="SUPFAM" id="SSF52743">
    <property type="entry name" value="Subtilisin-like"/>
    <property type="match status" value="1"/>
</dbReference>
<organism evidence="9 10">
    <name type="scientific">Kitasatospora paranensis</name>
    <dbReference type="NCBI Taxonomy" id="258053"/>
    <lineage>
        <taxon>Bacteria</taxon>
        <taxon>Bacillati</taxon>
        <taxon>Actinomycetota</taxon>
        <taxon>Actinomycetes</taxon>
        <taxon>Kitasatosporales</taxon>
        <taxon>Streptomycetaceae</taxon>
        <taxon>Kitasatospora</taxon>
    </lineage>
</organism>
<keyword evidence="10" id="KW-1185">Reference proteome</keyword>
<comment type="caution">
    <text evidence="9">The sequence shown here is derived from an EMBL/GenBank/DDBJ whole genome shotgun (WGS) entry which is preliminary data.</text>
</comment>
<dbReference type="PROSITE" id="PS51695">
    <property type="entry name" value="SEDOLISIN"/>
    <property type="match status" value="1"/>
</dbReference>
<evidence type="ECO:0000256" key="6">
    <source>
        <dbReference type="ARBA" id="ARBA00022837"/>
    </source>
</evidence>
<feature type="domain" description="Peptidase S53" evidence="8">
    <location>
        <begin position="253"/>
        <end position="624"/>
    </location>
</feature>
<keyword evidence="6" id="KW-0106">Calcium</keyword>
<evidence type="ECO:0000256" key="3">
    <source>
        <dbReference type="ARBA" id="ARBA00022723"/>
    </source>
</evidence>
<evidence type="ECO:0000256" key="4">
    <source>
        <dbReference type="ARBA" id="ARBA00022801"/>
    </source>
</evidence>
<accession>A0ABW2G2Z8</accession>
<evidence type="ECO:0000313" key="9">
    <source>
        <dbReference type="EMBL" id="MFC7183105.1"/>
    </source>
</evidence>
<dbReference type="InterPro" id="IPR015366">
    <property type="entry name" value="S53_propep"/>
</dbReference>
<dbReference type="InterPro" id="IPR023828">
    <property type="entry name" value="Peptidase_S8_Ser-AS"/>
</dbReference>
<reference evidence="10" key="1">
    <citation type="journal article" date="2019" name="Int. J. Syst. Evol. Microbiol.">
        <title>The Global Catalogue of Microorganisms (GCM) 10K type strain sequencing project: providing services to taxonomists for standard genome sequencing and annotation.</title>
        <authorList>
            <consortium name="The Broad Institute Genomics Platform"/>
            <consortium name="The Broad Institute Genome Sequencing Center for Infectious Disease"/>
            <person name="Wu L."/>
            <person name="Ma J."/>
        </authorList>
    </citation>
    <scope>NUCLEOTIDE SEQUENCE [LARGE SCALE GENOMIC DNA]</scope>
    <source>
        <strain evidence="10">CGMCC 1.12859</strain>
    </source>
</reference>
<dbReference type="InterPro" id="IPR050819">
    <property type="entry name" value="Tripeptidyl-peptidase_I"/>
</dbReference>
<dbReference type="InterPro" id="IPR036852">
    <property type="entry name" value="Peptidase_S8/S53_dom_sf"/>
</dbReference>
<evidence type="ECO:0000313" key="10">
    <source>
        <dbReference type="Proteomes" id="UP001596435"/>
    </source>
</evidence>
<dbReference type="CDD" id="cd11377">
    <property type="entry name" value="Pro-peptidase_S53"/>
    <property type="match status" value="1"/>
</dbReference>
<proteinExistence type="predicted"/>
<evidence type="ECO:0000256" key="5">
    <source>
        <dbReference type="ARBA" id="ARBA00022825"/>
    </source>
</evidence>
<evidence type="ECO:0000256" key="1">
    <source>
        <dbReference type="ARBA" id="ARBA00001913"/>
    </source>
</evidence>